<evidence type="ECO:0000256" key="4">
    <source>
        <dbReference type="ARBA" id="ARBA00023163"/>
    </source>
</evidence>
<comment type="caution">
    <text evidence="8">The sequence shown here is derived from an EMBL/GenBank/DDBJ whole genome shotgun (WGS) entry which is preliminary data.</text>
</comment>
<feature type="compositionally biased region" description="Low complexity" evidence="6">
    <location>
        <begin position="566"/>
        <end position="580"/>
    </location>
</feature>
<reference evidence="8" key="2">
    <citation type="journal article" date="2023" name="Infect Dis Poverty">
        <title>Chromosome-scale genome of the human blood fluke Schistosoma mekongi and its implications for public health.</title>
        <authorList>
            <person name="Zhou M."/>
            <person name="Xu L."/>
            <person name="Xu D."/>
            <person name="Chen W."/>
            <person name="Khan J."/>
            <person name="Hu Y."/>
            <person name="Huang H."/>
            <person name="Wei H."/>
            <person name="Zhang Y."/>
            <person name="Chusongsang P."/>
            <person name="Tanasarnprasert K."/>
            <person name="Hu X."/>
            <person name="Limpanont Y."/>
            <person name="Lv Z."/>
        </authorList>
    </citation>
    <scope>NUCLEOTIDE SEQUENCE</scope>
    <source>
        <strain evidence="8">LV_2022a</strain>
    </source>
</reference>
<evidence type="ECO:0000313" key="8">
    <source>
        <dbReference type="EMBL" id="KAK4473570.1"/>
    </source>
</evidence>
<feature type="region of interest" description="Disordered" evidence="6">
    <location>
        <begin position="560"/>
        <end position="618"/>
    </location>
</feature>
<dbReference type="AlphaFoldDB" id="A0AAE1ZGE4"/>
<evidence type="ECO:0000256" key="2">
    <source>
        <dbReference type="ARBA" id="ARBA00023015"/>
    </source>
</evidence>
<dbReference type="GO" id="GO:0000978">
    <property type="term" value="F:RNA polymerase II cis-regulatory region sequence-specific DNA binding"/>
    <property type="evidence" value="ECO:0007669"/>
    <property type="project" value="TreeGrafter"/>
</dbReference>
<sequence length="777" mass="86426">MGRKKIEIKFIKDEKNRLVTFAKRKSGLFKKAYELSVLCECEIALLVFTRSNRLYQYASVTVDHALQRLKKHHRANEFLSNSDMERLTNRRMRSDCNGSGVIPSQRYSNIKSEQCENGDDDDDEEEEEDEEEQDSMTKMKKINNSCNIICQPTDDDNQKFDQIDMQINARFVVQPQSTYNIHPLRSVNPVTETHRGPVSSLSLPLNSLMSSINNTTETEYMPHIQPIFVSHVSTSQPIFSNSQMVYYPRPSLQSSLCSSVAPFTCDNNIVNSKLLFTNLPKPTIQPPEQISNILPSKQSSMPYILHHSSNNQAILPLDCPSLHDTHLNDNNSYLNTSLTHSFSHMTVTNTITSSSFPPTNSLGQTQCTLLAPTPYTQELKADQPILILSSVVSNNSNPSLLDANLNSPANLEQAAPCKNEPQDLPPLNNEHNHSGSCEQHRQINDYRSGVYVNPVNHFATISAADLVKSTTVTTCAPLTTPVPSNKHTIVPQYVNPNINSLSESVVIMQKMDTPTQTLHDIIDLDNISSSSTTSTTTTTSMSTSIVSRTITLTTSEISHSNHIDSDNISSSSNKNDTKNSCNQIDMNEKSSQQEGDEEVPPQQRQNQSRQKRIPAMKHLKLPSTCSSTLLRQTSIPSGYFLSTPEVINELGRLDSHRNNSLSDPSDNHPLWHTLSPADIFYRLGLHQVLSLSPAPPTSREPPTFSISHSPVPNSVTSSPSSLSSNTENQNSLSTITQPLPVSQSSYVNMDTISSYCESESQNSPNVLPKYAKRSKYS</sequence>
<dbReference type="PRINTS" id="PR00404">
    <property type="entry name" value="MADSDOMAIN"/>
</dbReference>
<dbReference type="InterPro" id="IPR002100">
    <property type="entry name" value="TF_MADSbox"/>
</dbReference>
<feature type="domain" description="MADS-box" evidence="7">
    <location>
        <begin position="1"/>
        <end position="61"/>
    </location>
</feature>
<feature type="compositionally biased region" description="Basic residues" evidence="6">
    <location>
        <begin position="609"/>
        <end position="618"/>
    </location>
</feature>
<keyword evidence="5" id="KW-0539">Nucleus</keyword>
<accession>A0AAE1ZGE4</accession>
<dbReference type="PANTHER" id="PTHR11945">
    <property type="entry name" value="MADS BOX PROTEIN"/>
    <property type="match status" value="1"/>
</dbReference>
<keyword evidence="9" id="KW-1185">Reference proteome</keyword>
<feature type="compositionally biased region" description="Polar residues" evidence="6">
    <location>
        <begin position="727"/>
        <end position="737"/>
    </location>
</feature>
<organism evidence="8 9">
    <name type="scientific">Schistosoma mekongi</name>
    <name type="common">Parasitic worm</name>
    <dbReference type="NCBI Taxonomy" id="38744"/>
    <lineage>
        <taxon>Eukaryota</taxon>
        <taxon>Metazoa</taxon>
        <taxon>Spiralia</taxon>
        <taxon>Lophotrochozoa</taxon>
        <taxon>Platyhelminthes</taxon>
        <taxon>Trematoda</taxon>
        <taxon>Digenea</taxon>
        <taxon>Strigeidida</taxon>
        <taxon>Schistosomatoidea</taxon>
        <taxon>Schistosomatidae</taxon>
        <taxon>Schistosoma</taxon>
    </lineage>
</organism>
<feature type="region of interest" description="Disordered" evidence="6">
    <location>
        <begin position="90"/>
        <end position="140"/>
    </location>
</feature>
<dbReference type="InterPro" id="IPR033896">
    <property type="entry name" value="MEF2-like_N"/>
</dbReference>
<dbReference type="SUPFAM" id="SSF55455">
    <property type="entry name" value="SRF-like"/>
    <property type="match status" value="1"/>
</dbReference>
<gene>
    <name evidence="8" type="ORF">MN116_002926</name>
</gene>
<keyword evidence="4" id="KW-0804">Transcription</keyword>
<evidence type="ECO:0000256" key="5">
    <source>
        <dbReference type="ARBA" id="ARBA00023242"/>
    </source>
</evidence>
<feature type="region of interest" description="Disordered" evidence="6">
    <location>
        <begin position="755"/>
        <end position="777"/>
    </location>
</feature>
<proteinExistence type="predicted"/>
<feature type="region of interest" description="Disordered" evidence="6">
    <location>
        <begin position="692"/>
        <end position="737"/>
    </location>
</feature>
<evidence type="ECO:0000259" key="7">
    <source>
        <dbReference type="PROSITE" id="PS50066"/>
    </source>
</evidence>
<feature type="compositionally biased region" description="Basic and acidic residues" evidence="6">
    <location>
        <begin position="430"/>
        <end position="439"/>
    </location>
</feature>
<dbReference type="GO" id="GO:0045944">
    <property type="term" value="P:positive regulation of transcription by RNA polymerase II"/>
    <property type="evidence" value="ECO:0007669"/>
    <property type="project" value="InterPro"/>
</dbReference>
<feature type="compositionally biased region" description="Low complexity" evidence="6">
    <location>
        <begin position="707"/>
        <end position="726"/>
    </location>
</feature>
<comment type="subcellular location">
    <subcellularLocation>
        <location evidence="1">Nucleus</location>
    </subcellularLocation>
</comment>
<feature type="compositionally biased region" description="Polar residues" evidence="6">
    <location>
        <begin position="755"/>
        <end position="765"/>
    </location>
</feature>
<dbReference type="EMBL" id="JALJAT010000002">
    <property type="protein sequence ID" value="KAK4473570.1"/>
    <property type="molecule type" value="Genomic_DNA"/>
</dbReference>
<protein>
    <recommendedName>
        <fullName evidence="7">MADS-box domain-containing protein</fullName>
    </recommendedName>
</protein>
<dbReference type="Pfam" id="PF00319">
    <property type="entry name" value="SRF-TF"/>
    <property type="match status" value="1"/>
</dbReference>
<dbReference type="PANTHER" id="PTHR11945:SF534">
    <property type="entry name" value="MYOCYTE-SPECIFIC ENHANCER FACTOR 2"/>
    <property type="match status" value="1"/>
</dbReference>
<keyword evidence="2" id="KW-0805">Transcription regulation</keyword>
<name>A0AAE1ZGE4_SCHME</name>
<dbReference type="SMART" id="SM00432">
    <property type="entry name" value="MADS"/>
    <property type="match status" value="1"/>
</dbReference>
<dbReference type="GO" id="GO:0005634">
    <property type="term" value="C:nucleus"/>
    <property type="evidence" value="ECO:0007669"/>
    <property type="project" value="UniProtKB-SubCell"/>
</dbReference>
<evidence type="ECO:0000313" key="9">
    <source>
        <dbReference type="Proteomes" id="UP001292079"/>
    </source>
</evidence>
<dbReference type="GO" id="GO:0046983">
    <property type="term" value="F:protein dimerization activity"/>
    <property type="evidence" value="ECO:0007669"/>
    <property type="project" value="InterPro"/>
</dbReference>
<reference evidence="8" key="1">
    <citation type="submission" date="2022-04" db="EMBL/GenBank/DDBJ databases">
        <authorList>
            <person name="Xu L."/>
            <person name="Lv Z."/>
        </authorList>
    </citation>
    <scope>NUCLEOTIDE SEQUENCE</scope>
    <source>
        <strain evidence="8">LV_2022a</strain>
    </source>
</reference>
<feature type="region of interest" description="Disordered" evidence="6">
    <location>
        <begin position="413"/>
        <end position="439"/>
    </location>
</feature>
<dbReference type="CDD" id="cd00265">
    <property type="entry name" value="MADS_MEF2_like"/>
    <property type="match status" value="1"/>
</dbReference>
<dbReference type="PROSITE" id="PS50066">
    <property type="entry name" value="MADS_BOX_2"/>
    <property type="match status" value="1"/>
</dbReference>
<evidence type="ECO:0000256" key="6">
    <source>
        <dbReference type="SAM" id="MobiDB-lite"/>
    </source>
</evidence>
<dbReference type="Gene3D" id="3.40.1810.10">
    <property type="entry name" value="Transcription factor, MADS-box"/>
    <property type="match status" value="1"/>
</dbReference>
<dbReference type="GO" id="GO:0000981">
    <property type="term" value="F:DNA-binding transcription factor activity, RNA polymerase II-specific"/>
    <property type="evidence" value="ECO:0007669"/>
    <property type="project" value="TreeGrafter"/>
</dbReference>
<dbReference type="PROSITE" id="PS00350">
    <property type="entry name" value="MADS_BOX_1"/>
    <property type="match status" value="1"/>
</dbReference>
<keyword evidence="3" id="KW-0238">DNA-binding</keyword>
<dbReference type="Proteomes" id="UP001292079">
    <property type="component" value="Unassembled WGS sequence"/>
</dbReference>
<dbReference type="InterPro" id="IPR036879">
    <property type="entry name" value="TF_MADSbox_sf"/>
</dbReference>
<evidence type="ECO:0000256" key="1">
    <source>
        <dbReference type="ARBA" id="ARBA00004123"/>
    </source>
</evidence>
<feature type="compositionally biased region" description="Acidic residues" evidence="6">
    <location>
        <begin position="116"/>
        <end position="134"/>
    </location>
</feature>
<feature type="compositionally biased region" description="Polar residues" evidence="6">
    <location>
        <begin position="581"/>
        <end position="593"/>
    </location>
</feature>
<evidence type="ECO:0000256" key="3">
    <source>
        <dbReference type="ARBA" id="ARBA00023125"/>
    </source>
</evidence>